<evidence type="ECO:0000256" key="1">
    <source>
        <dbReference type="SAM" id="Phobius"/>
    </source>
</evidence>
<comment type="caution">
    <text evidence="2">The sequence shown here is derived from an EMBL/GenBank/DDBJ whole genome shotgun (WGS) entry which is preliminary data.</text>
</comment>
<evidence type="ECO:0000313" key="2">
    <source>
        <dbReference type="EMBL" id="GAA2382874.1"/>
    </source>
</evidence>
<feature type="transmembrane region" description="Helical" evidence="1">
    <location>
        <begin position="182"/>
        <end position="204"/>
    </location>
</feature>
<evidence type="ECO:0000313" key="3">
    <source>
        <dbReference type="Proteomes" id="UP001501444"/>
    </source>
</evidence>
<keyword evidence="3" id="KW-1185">Reference proteome</keyword>
<reference evidence="2 3" key="1">
    <citation type="journal article" date="2019" name="Int. J. Syst. Evol. Microbiol.">
        <title>The Global Catalogue of Microorganisms (GCM) 10K type strain sequencing project: providing services to taxonomists for standard genome sequencing and annotation.</title>
        <authorList>
            <consortium name="The Broad Institute Genomics Platform"/>
            <consortium name="The Broad Institute Genome Sequencing Center for Infectious Disease"/>
            <person name="Wu L."/>
            <person name="Ma J."/>
        </authorList>
    </citation>
    <scope>NUCLEOTIDE SEQUENCE [LARGE SCALE GENOMIC DNA]</scope>
    <source>
        <strain evidence="2 3">JCM 3272</strain>
    </source>
</reference>
<evidence type="ECO:0008006" key="4">
    <source>
        <dbReference type="Google" id="ProtNLM"/>
    </source>
</evidence>
<feature type="transmembrane region" description="Helical" evidence="1">
    <location>
        <begin position="103"/>
        <end position="128"/>
    </location>
</feature>
<dbReference type="RefSeq" id="WP_344618960.1">
    <property type="nucleotide sequence ID" value="NZ_BAAARV010000093.1"/>
</dbReference>
<name>A0ABN3HLJ4_9ACTN</name>
<feature type="transmembrane region" description="Helical" evidence="1">
    <location>
        <begin position="28"/>
        <end position="45"/>
    </location>
</feature>
<feature type="transmembrane region" description="Helical" evidence="1">
    <location>
        <begin position="60"/>
        <end position="82"/>
    </location>
</feature>
<keyword evidence="1" id="KW-0472">Membrane</keyword>
<feature type="transmembrane region" description="Helical" evidence="1">
    <location>
        <begin position="236"/>
        <end position="253"/>
    </location>
</feature>
<gene>
    <name evidence="2" type="ORF">GCM10010170_091470</name>
</gene>
<feature type="transmembrane region" description="Helical" evidence="1">
    <location>
        <begin position="265"/>
        <end position="286"/>
    </location>
</feature>
<keyword evidence="1" id="KW-0812">Transmembrane</keyword>
<accession>A0ABN3HLJ4</accession>
<proteinExistence type="predicted"/>
<feature type="transmembrane region" description="Helical" evidence="1">
    <location>
        <begin position="148"/>
        <end position="170"/>
    </location>
</feature>
<dbReference type="EMBL" id="BAAARV010000093">
    <property type="protein sequence ID" value="GAA2382874.1"/>
    <property type="molecule type" value="Genomic_DNA"/>
</dbReference>
<dbReference type="Proteomes" id="UP001501444">
    <property type="component" value="Unassembled WGS sequence"/>
</dbReference>
<protein>
    <recommendedName>
        <fullName evidence="4">ABC transporter permease</fullName>
    </recommendedName>
</protein>
<keyword evidence="1" id="KW-1133">Transmembrane helix</keyword>
<sequence>MTTTARPAASMLGVLARQEIRHYLGAKLFWLGAALLVAVCVADFLNPDATNGADDYSSSAMGMIAPSALLGVLGLIVMAGLARRSDRAAAAAGSVAVPERTRTLALATAAVVPLGVALLWYAAALAQYHIHPPAPSTVPFGPMTDGHVFAVMFALGVVPAVSGPILGLLLARWLPGRGVTPLAVVLVVLVTILMQGNFQATWHWRVVWPWTYWYGPVGWNTGTGQWMALPGSPEAWIAYLLAVCALGVLGTLYHDPESNRTRLRLAIGATVTVAVLALVLTMTLGLPEAVANSIVGASG</sequence>
<organism evidence="2 3">
    <name type="scientific">Dactylosporangium salmoneum</name>
    <dbReference type="NCBI Taxonomy" id="53361"/>
    <lineage>
        <taxon>Bacteria</taxon>
        <taxon>Bacillati</taxon>
        <taxon>Actinomycetota</taxon>
        <taxon>Actinomycetes</taxon>
        <taxon>Micromonosporales</taxon>
        <taxon>Micromonosporaceae</taxon>
        <taxon>Dactylosporangium</taxon>
    </lineage>
</organism>